<dbReference type="RefSeq" id="WP_119770891.1">
    <property type="nucleotide sequence ID" value="NZ_QYUO01000002.1"/>
</dbReference>
<name>A0A3A3FKM1_9BURK</name>
<dbReference type="PROSITE" id="PS51257">
    <property type="entry name" value="PROKAR_LIPOPROTEIN"/>
    <property type="match status" value="1"/>
</dbReference>
<dbReference type="AlphaFoldDB" id="A0A3A3FKM1"/>
<sequence>MNLFHRLANAFLILLIAGCATKPNHVIFVTKTSLGLDVDTTPPVASLAYDRVEGYIGPRYENGLVPPVAASFSTNGEIFGRQIKQVYATGNAARIATDSGKLLSPVVDDYNSKHEVMHFGTGTVLGIKFGFSPTGVESFTIGYKRKEYSVIPMTPAGLPSVLANLDSNAQAKALDKTELGIEQYFATGRAADQLAHDPRIRAKFIDQAVDALAQYRSDEIQQSRYSLGTLNCLARVDDSALVKVWSHAETVSLFDDPAIPGRLRAGSAKESRALYTREIGILTPKSPVHTANLRSHRAFVCDLVKT</sequence>
<protein>
    <submittedName>
        <fullName evidence="1">Uncharacterized protein</fullName>
    </submittedName>
</protein>
<organism evidence="1 2">
    <name type="scientific">Noviherbaspirillum saxi</name>
    <dbReference type="NCBI Taxonomy" id="2320863"/>
    <lineage>
        <taxon>Bacteria</taxon>
        <taxon>Pseudomonadati</taxon>
        <taxon>Pseudomonadota</taxon>
        <taxon>Betaproteobacteria</taxon>
        <taxon>Burkholderiales</taxon>
        <taxon>Oxalobacteraceae</taxon>
        <taxon>Noviherbaspirillum</taxon>
    </lineage>
</organism>
<gene>
    <name evidence="1" type="ORF">D3871_20405</name>
</gene>
<reference evidence="2" key="1">
    <citation type="submission" date="2018-09" db="EMBL/GenBank/DDBJ databases">
        <authorList>
            <person name="Zhu H."/>
        </authorList>
    </citation>
    <scope>NUCLEOTIDE SEQUENCE [LARGE SCALE GENOMIC DNA]</scope>
    <source>
        <strain evidence="2">K1R23-30</strain>
    </source>
</reference>
<dbReference type="Proteomes" id="UP000265955">
    <property type="component" value="Unassembled WGS sequence"/>
</dbReference>
<proteinExistence type="predicted"/>
<dbReference type="OrthoDB" id="7187509at2"/>
<evidence type="ECO:0000313" key="1">
    <source>
        <dbReference type="EMBL" id="RJF95744.1"/>
    </source>
</evidence>
<evidence type="ECO:0000313" key="2">
    <source>
        <dbReference type="Proteomes" id="UP000265955"/>
    </source>
</evidence>
<keyword evidence="2" id="KW-1185">Reference proteome</keyword>
<comment type="caution">
    <text evidence="1">The sequence shown here is derived from an EMBL/GenBank/DDBJ whole genome shotgun (WGS) entry which is preliminary data.</text>
</comment>
<dbReference type="EMBL" id="QYUO01000002">
    <property type="protein sequence ID" value="RJF95744.1"/>
    <property type="molecule type" value="Genomic_DNA"/>
</dbReference>
<accession>A0A3A3FKM1</accession>